<comment type="caution">
    <text evidence="5">The sequence shown here is derived from an EMBL/GenBank/DDBJ whole genome shotgun (WGS) entry which is preliminary data.</text>
</comment>
<feature type="domain" description="UDENN" evidence="3">
    <location>
        <begin position="5"/>
        <end position="524"/>
    </location>
</feature>
<dbReference type="Proteomes" id="UP000290809">
    <property type="component" value="Unassembled WGS sequence"/>
</dbReference>
<evidence type="ECO:0000259" key="3">
    <source>
        <dbReference type="PROSITE" id="PS50211"/>
    </source>
</evidence>
<dbReference type="Gene3D" id="3.40.50.11500">
    <property type="match status" value="1"/>
</dbReference>
<dbReference type="EMBL" id="QMKO01002514">
    <property type="protein sequence ID" value="RTG83271.1"/>
    <property type="molecule type" value="Genomic_DNA"/>
</dbReference>
<dbReference type="PROSITE" id="PS50211">
    <property type="entry name" value="DENN"/>
    <property type="match status" value="1"/>
</dbReference>
<dbReference type="InterPro" id="IPR005112">
    <property type="entry name" value="dDENN_dom"/>
</dbReference>
<evidence type="ECO:0000259" key="4">
    <source>
        <dbReference type="PROSITE" id="PS51339"/>
    </source>
</evidence>
<evidence type="ECO:0000256" key="2">
    <source>
        <dbReference type="SAM" id="MobiDB-lite"/>
    </source>
</evidence>
<dbReference type="InterPro" id="IPR022096">
    <property type="entry name" value="SBF1/SBF2"/>
</dbReference>
<dbReference type="SUPFAM" id="SSF52799">
    <property type="entry name" value="(Phosphotyrosine protein) phosphatases II"/>
    <property type="match status" value="1"/>
</dbReference>
<sequence>MLLSSMNRVLCLHAQTDVLVIVSPIMKLCSDWWIMLWLLDTILKSQFCQPCGWYLSRSKPPPTFFVAYLTDVDGNPYFAACLTFHETVSPSQLINLKIPHHTPHSRVRPTGNAFSSYPQNGPINSGSLVVNKNKTFLPTTNSVSNNEKYQIDSLVHVTNMNSNASSPANSPTGFQDQVLNYSGLKSIYNDTDDPNLVRPPEFYAPKCLVFLARHQHFDVLKNNLSLLYTVFADSLHQYSIEQMIATLLGGIEVPPTGGPRITFSLGVGDRQTIQPAHCSTIPVTRNCVALLFKHLGIHNVILLFTAILSDQKVLVCSRSVNRLTEACHALTSILYPLKYSHTYVPILPKSLIEFVNAPTPFLYGIHSGYQHLLSDMVDVFVADLDGGSVVCPENIPIPQLPDPYFTEVVENLFQILSPELMTADYIYPLVTSNQSGDLISLDKRLRAVFLRLFTSLFAGYRSCLTITRIHPKPVIHFNRECGDQPATQILPNEAIEAHKRIHQTPFPVLDAKLIDELTVQYSQKKTNGIKPKTLLIMIKETVYLEEIWFNVFTIFFHYALINKRNVVYHKPEPRFVPQGLQLDRQIFKAEMFPDKYRVIHEFVDDIFNQHITEALKRRNTIRQDLKSRPMRRLFVDELRSYIIPEAPVSPTVAINNFLGNMTINRSTYERRAVLTWEQFELIVDLLDEALRQETQSKDSGITPIIMDISTRLCTELGDVRYYANMSHQIQRHEIWRNMPFWESLFNEQVNNQIRLLYIDFCEEERKSHKYQQGNQYQHSHTMNISNGHSWSSSSSSPSDSRTKQSINSPEKNDKSSVIIITIQQQSYTSNMSALEIAAEEMRIGHMRPKEIQQILETREESTVYSQIIHFVNLIINFRIPVHIGAAVADIYGEDTQNNDELKDDITGINGMVSKIPDRIISDNDNYNNNKNNNNNNNDHNYRKQYTGSTNSLNNIPVTNQINSALKIISQTEGYVKNTSRYTSDNYSNHLSNSDGFYSRYSAQNFDKLNQATLLNHITVLENWLLKFVKIVGEENNLVRERITEVEGKIKAIIESHLINLQDIYPKVQNIPHMKKPEIANPVLLPGEIAIPIGGYDCLSCQLLPDGRYERNDYQLLDPFNSNIINSNINNGGHGNDSNDNINSKQHDSLGNLDVCDLDVDLMLRPLLPAQGALFITNYRIIFTGVPKDPFQSNKVINRSFPISALNTIKKLGCVQMVTAFQSSSSSANPGSLTTITSGFRSATLFVGKKSKSNTVFGKNTSSRYLSTALRPTYSATTNRHGVVYRTENLDVFLLRALTFQMLKIGFDVGEIQPETRDELRSLLEELRYPSMMCMGFNSAPLGLLFSRSTNTVGNRSAITDLNNNTSSNTKDYILPNMVRMRHLKGKTHRSNMLTDANYSSMTNGDRRRTHSNQQFVNSDNKTLIYQSSLRSPKNHRYSQLNCMLPAAFQNTVSFEEAAANLAATLKAFLVPPCVSASSAASTAVDPNFIRLLTQSAGYLDMARFGSNLNPGSTTGATVLAATASTTLTTPSNNLSVGLNESGGGSLNRSSVGAGSSSASRGYCGARLVAFNVHHTLVKSYPSFFIIPQGITQNCLAKVARSHRRGRFPVVTWQHPETKAYLLRGSEIQSNVILNTFKNIKSSSKINTGDCDDNADSALSHATVSKEHIRYIRALIDMSLSAINSSRPNDNADSALSHATVSKEHIRYIRALIDMSLSAINSSRPSSVITSETGYSATDDLSNSSQLPTVASPKIPSTDHSSKEFKPVINKPSPVVSHVTNNRTK</sequence>
<protein>
    <submittedName>
        <fullName evidence="5">Myotubularin-related protein 5/13</fullName>
    </submittedName>
</protein>
<dbReference type="InterPro" id="IPR010569">
    <property type="entry name" value="Myotubularin-like_Pase_dom"/>
</dbReference>
<evidence type="ECO:0000313" key="5">
    <source>
        <dbReference type="EMBL" id="RTG83271.1"/>
    </source>
</evidence>
<dbReference type="InterPro" id="IPR037516">
    <property type="entry name" value="Tripartite_DENN"/>
</dbReference>
<name>A0A430Q6E0_SCHBO</name>
<dbReference type="InterPro" id="IPR029021">
    <property type="entry name" value="Prot-tyrosine_phosphatase-like"/>
</dbReference>
<dbReference type="InterPro" id="IPR051696">
    <property type="entry name" value="DENN_Domain_GEFs"/>
</dbReference>
<feature type="compositionally biased region" description="Low complexity" evidence="2">
    <location>
        <begin position="922"/>
        <end position="938"/>
    </location>
</feature>
<dbReference type="InterPro" id="IPR001194">
    <property type="entry name" value="cDENN_dom"/>
</dbReference>
<gene>
    <name evidence="5" type="ORF">DC041_0010211</name>
</gene>
<dbReference type="SMART" id="SM00799">
    <property type="entry name" value="DENN"/>
    <property type="match status" value="1"/>
</dbReference>
<dbReference type="Pfam" id="PF02141">
    <property type="entry name" value="DENN"/>
    <property type="match status" value="1"/>
</dbReference>
<feature type="compositionally biased region" description="Low complexity" evidence="2">
    <location>
        <begin position="784"/>
        <end position="805"/>
    </location>
</feature>
<dbReference type="STRING" id="6184.A0A430Q6E0"/>
<dbReference type="PANTHER" id="PTHR12296:SF16">
    <property type="entry name" value="C-MYC PROMOTER-BINDING PROTEIN"/>
    <property type="match status" value="1"/>
</dbReference>
<evidence type="ECO:0000313" key="6">
    <source>
        <dbReference type="Proteomes" id="UP000290809"/>
    </source>
</evidence>
<proteinExistence type="inferred from homology"/>
<dbReference type="GO" id="GO:0005085">
    <property type="term" value="F:guanyl-nucleotide exchange factor activity"/>
    <property type="evidence" value="ECO:0007669"/>
    <property type="project" value="UniProtKB-ARBA"/>
</dbReference>
<organism evidence="5 6">
    <name type="scientific">Schistosoma bovis</name>
    <name type="common">Blood fluke</name>
    <dbReference type="NCBI Taxonomy" id="6184"/>
    <lineage>
        <taxon>Eukaryota</taxon>
        <taxon>Metazoa</taxon>
        <taxon>Spiralia</taxon>
        <taxon>Lophotrochozoa</taxon>
        <taxon>Platyhelminthes</taxon>
        <taxon>Trematoda</taxon>
        <taxon>Digenea</taxon>
        <taxon>Strigeidida</taxon>
        <taxon>Schistosomatoidea</taxon>
        <taxon>Schistosomatidae</taxon>
        <taxon>Schistosoma</taxon>
    </lineage>
</organism>
<dbReference type="Pfam" id="PF06602">
    <property type="entry name" value="Myotub-related"/>
    <property type="match status" value="1"/>
</dbReference>
<reference evidence="5 6" key="1">
    <citation type="journal article" date="2019" name="PLoS Pathog.">
        <title>Genome sequence of the bovine parasite Schistosoma bovis Tanzania.</title>
        <authorList>
            <person name="Oey H."/>
            <person name="Zakrzewski M."/>
            <person name="Gobert G."/>
            <person name="Gravermann K."/>
            <person name="Stoye J."/>
            <person name="Jones M."/>
            <person name="Mcmanus D."/>
            <person name="Krause L."/>
        </authorList>
    </citation>
    <scope>NUCLEOTIDE SEQUENCE [LARGE SCALE GENOMIC DNA]</scope>
    <source>
        <strain evidence="5 6">TAN1997</strain>
    </source>
</reference>
<comment type="similarity">
    <text evidence="1">Belongs to the protein-tyrosine phosphatase family. Non-receptor class myotubularin subfamily.</text>
</comment>
<dbReference type="GO" id="GO:0031410">
    <property type="term" value="C:cytoplasmic vesicle"/>
    <property type="evidence" value="ECO:0007669"/>
    <property type="project" value="TreeGrafter"/>
</dbReference>
<dbReference type="InterPro" id="IPR005113">
    <property type="entry name" value="uDENN_dom"/>
</dbReference>
<feature type="region of interest" description="Disordered" evidence="2">
    <location>
        <begin position="769"/>
        <end position="812"/>
    </location>
</feature>
<evidence type="ECO:0000256" key="1">
    <source>
        <dbReference type="ARBA" id="ARBA00007471"/>
    </source>
</evidence>
<feature type="domain" description="Myotubularin phosphatase" evidence="4">
    <location>
        <begin position="1531"/>
        <end position="1784"/>
    </location>
</feature>
<feature type="region of interest" description="Disordered" evidence="2">
    <location>
        <begin position="920"/>
        <end position="942"/>
    </location>
</feature>
<accession>A0A430Q6E0</accession>
<keyword evidence="6" id="KW-1185">Reference proteome</keyword>
<dbReference type="SMART" id="SM00801">
    <property type="entry name" value="dDENN"/>
    <property type="match status" value="1"/>
</dbReference>
<dbReference type="PANTHER" id="PTHR12296">
    <property type="entry name" value="DENN DOMAIN-CONTAINING PROTEIN 4"/>
    <property type="match status" value="1"/>
</dbReference>
<feature type="region of interest" description="Disordered" evidence="2">
    <location>
        <begin position="1736"/>
        <end position="1784"/>
    </location>
</feature>
<dbReference type="PROSITE" id="PS51339">
    <property type="entry name" value="PPASE_MYOTUBULARIN"/>
    <property type="match status" value="1"/>
</dbReference>
<dbReference type="Pfam" id="PF03456">
    <property type="entry name" value="uDENN"/>
    <property type="match status" value="1"/>
</dbReference>
<feature type="compositionally biased region" description="Polar residues" evidence="2">
    <location>
        <begin position="1736"/>
        <end position="1748"/>
    </location>
</feature>
<dbReference type="Pfam" id="PF12335">
    <property type="entry name" value="SBF2"/>
    <property type="match status" value="1"/>
</dbReference>
<dbReference type="InterPro" id="IPR043153">
    <property type="entry name" value="DENN_C"/>
</dbReference>
<feature type="non-terminal residue" evidence="5">
    <location>
        <position position="1784"/>
    </location>
</feature>
<dbReference type="GO" id="GO:0032483">
    <property type="term" value="P:regulation of Rab protein signal transduction"/>
    <property type="evidence" value="ECO:0007669"/>
    <property type="project" value="TreeGrafter"/>
</dbReference>
<feature type="compositionally biased region" description="Polar residues" evidence="2">
    <location>
        <begin position="770"/>
        <end position="783"/>
    </location>
</feature>